<proteinExistence type="inferred from homology"/>
<keyword evidence="8" id="KW-1185">Reference proteome</keyword>
<comment type="similarity">
    <text evidence="2">Belongs to the autoinducer-2 exporter (AI-2E) (TC 2.A.86) family.</text>
</comment>
<keyword evidence="4 6" id="KW-1133">Transmembrane helix</keyword>
<name>A0ABS2WTR4_9BACT</name>
<comment type="subcellular location">
    <subcellularLocation>
        <location evidence="1">Membrane</location>
        <topology evidence="1">Multi-pass membrane protein</topology>
    </subcellularLocation>
</comment>
<dbReference type="EMBL" id="JAFHKK010000019">
    <property type="protein sequence ID" value="MBN2964905.1"/>
    <property type="molecule type" value="Genomic_DNA"/>
</dbReference>
<feature type="transmembrane region" description="Helical" evidence="6">
    <location>
        <begin position="32"/>
        <end position="48"/>
    </location>
</feature>
<evidence type="ECO:0000256" key="3">
    <source>
        <dbReference type="ARBA" id="ARBA00022692"/>
    </source>
</evidence>
<evidence type="ECO:0000256" key="5">
    <source>
        <dbReference type="ARBA" id="ARBA00023136"/>
    </source>
</evidence>
<accession>A0ABS2WTR4</accession>
<evidence type="ECO:0000256" key="2">
    <source>
        <dbReference type="ARBA" id="ARBA00009773"/>
    </source>
</evidence>
<feature type="transmembrane region" description="Helical" evidence="6">
    <location>
        <begin position="190"/>
        <end position="211"/>
    </location>
</feature>
<dbReference type="PANTHER" id="PTHR21716:SF64">
    <property type="entry name" value="AI-2 TRANSPORT PROTEIN TQSA"/>
    <property type="match status" value="1"/>
</dbReference>
<protein>
    <submittedName>
        <fullName evidence="7">AI-2E family transporter</fullName>
    </submittedName>
</protein>
<reference evidence="7" key="1">
    <citation type="submission" date="2021-02" db="EMBL/GenBank/DDBJ databases">
        <title>Sulfurospirillum tamanensis sp. nov.</title>
        <authorList>
            <person name="Frolova A."/>
            <person name="Merkel A."/>
            <person name="Slobodkin A."/>
        </authorList>
    </citation>
    <scope>NUCLEOTIDE SEQUENCE</scope>
    <source>
        <strain evidence="7">T05b</strain>
    </source>
</reference>
<evidence type="ECO:0000256" key="4">
    <source>
        <dbReference type="ARBA" id="ARBA00022989"/>
    </source>
</evidence>
<organism evidence="7 8">
    <name type="scientific">Sulfurospirillum tamanense</name>
    <dbReference type="NCBI Taxonomy" id="2813362"/>
    <lineage>
        <taxon>Bacteria</taxon>
        <taxon>Pseudomonadati</taxon>
        <taxon>Campylobacterota</taxon>
        <taxon>Epsilonproteobacteria</taxon>
        <taxon>Campylobacterales</taxon>
        <taxon>Sulfurospirillaceae</taxon>
        <taxon>Sulfurospirillum</taxon>
    </lineage>
</organism>
<feature type="transmembrane region" description="Helical" evidence="6">
    <location>
        <begin position="140"/>
        <end position="159"/>
    </location>
</feature>
<feature type="transmembrane region" description="Helical" evidence="6">
    <location>
        <begin position="55"/>
        <end position="76"/>
    </location>
</feature>
<evidence type="ECO:0000256" key="1">
    <source>
        <dbReference type="ARBA" id="ARBA00004141"/>
    </source>
</evidence>
<evidence type="ECO:0000256" key="6">
    <source>
        <dbReference type="SAM" id="Phobius"/>
    </source>
</evidence>
<feature type="transmembrane region" description="Helical" evidence="6">
    <location>
        <begin position="292"/>
        <end position="318"/>
    </location>
</feature>
<dbReference type="Proteomes" id="UP000703590">
    <property type="component" value="Unassembled WGS sequence"/>
</dbReference>
<dbReference type="InterPro" id="IPR002549">
    <property type="entry name" value="AI-2E-like"/>
</dbReference>
<reference evidence="7" key="2">
    <citation type="submission" date="2021-02" db="EMBL/GenBank/DDBJ databases">
        <authorList>
            <person name="Merkel A.Y."/>
        </authorList>
    </citation>
    <scope>NUCLEOTIDE SEQUENCE</scope>
    <source>
        <strain evidence="7">T05b</strain>
    </source>
</reference>
<keyword evidence="3 6" id="KW-0812">Transmembrane</keyword>
<keyword evidence="5 6" id="KW-0472">Membrane</keyword>
<feature type="transmembrane region" description="Helical" evidence="6">
    <location>
        <begin position="217"/>
        <end position="246"/>
    </location>
</feature>
<feature type="transmembrane region" description="Helical" evidence="6">
    <location>
        <begin position="253"/>
        <end position="272"/>
    </location>
</feature>
<dbReference type="Pfam" id="PF01594">
    <property type="entry name" value="AI-2E_transport"/>
    <property type="match status" value="1"/>
</dbReference>
<evidence type="ECO:0000313" key="7">
    <source>
        <dbReference type="EMBL" id="MBN2964905.1"/>
    </source>
</evidence>
<dbReference type="PANTHER" id="PTHR21716">
    <property type="entry name" value="TRANSMEMBRANE PROTEIN"/>
    <property type="match status" value="1"/>
</dbReference>
<sequence length="358" mass="38538">MMRPSALMALAAFVIVIAGVRAAQVIMVPFLLAVFIAIISAPLLLLLEKLGMPRILSFLIVLAGVVGIMMGVGIIVGNSMNGFLSSLPEIQRKLSFVVNDGIMWLKEMGVPIDMSAPPQGFDPSSAITTAGAFLRSMSQILSNSFLIFLMVTFMLFETVSMRAKVGFFAQKNPENLHIAETFIQNLKRYLAIKTMASFVTGVLIGAALSVMGVKYALLWGLLAFLLNYIPTIGSILAAIPAVLVTLVELDVGAALWVLSVFVVVNIAIGNFIEPRFLGRGLGISTLVVVMSLLFWGWVLGPAGMFLAVPLTMSVKIALDANPRTRWIAMILSDYRGETAASKAEESSVIPLKKLKNDA</sequence>
<gene>
    <name evidence="7" type="ORF">JWV37_08930</name>
</gene>
<comment type="caution">
    <text evidence="7">The sequence shown here is derived from an EMBL/GenBank/DDBJ whole genome shotgun (WGS) entry which is preliminary data.</text>
</comment>
<evidence type="ECO:0000313" key="8">
    <source>
        <dbReference type="Proteomes" id="UP000703590"/>
    </source>
</evidence>